<keyword evidence="3" id="KW-1185">Reference proteome</keyword>
<evidence type="ECO:0000256" key="1">
    <source>
        <dbReference type="SAM" id="SignalP"/>
    </source>
</evidence>
<organism evidence="2 3">
    <name type="scientific">Durusdinium trenchii</name>
    <dbReference type="NCBI Taxonomy" id="1381693"/>
    <lineage>
        <taxon>Eukaryota</taxon>
        <taxon>Sar</taxon>
        <taxon>Alveolata</taxon>
        <taxon>Dinophyceae</taxon>
        <taxon>Suessiales</taxon>
        <taxon>Symbiodiniaceae</taxon>
        <taxon>Durusdinium</taxon>
    </lineage>
</organism>
<feature type="signal peptide" evidence="1">
    <location>
        <begin position="1"/>
        <end position="19"/>
    </location>
</feature>
<gene>
    <name evidence="2" type="ORF">CCMP2556_LOCUS29370</name>
</gene>
<comment type="caution">
    <text evidence="2">The sequence shown here is derived from an EMBL/GenBank/DDBJ whole genome shotgun (WGS) entry which is preliminary data.</text>
</comment>
<sequence>MAHWFVAVTLALLPSVAVGGACTPPESCPKLSDGLYCPVNDVTEHGAAWLGLGARQRREPRNGDINRDVKLISQLLKDDNYAEALAVYTSGNFSSKGIWAARMRCGPQEPLILLQLAAAAPGR</sequence>
<keyword evidence="1" id="KW-0732">Signal</keyword>
<name>A0ABP0N7F6_9DINO</name>
<evidence type="ECO:0000313" key="3">
    <source>
        <dbReference type="Proteomes" id="UP001642484"/>
    </source>
</evidence>
<proteinExistence type="predicted"/>
<evidence type="ECO:0000313" key="2">
    <source>
        <dbReference type="EMBL" id="CAK9059656.1"/>
    </source>
</evidence>
<accession>A0ABP0N7F6</accession>
<reference evidence="2 3" key="1">
    <citation type="submission" date="2024-02" db="EMBL/GenBank/DDBJ databases">
        <authorList>
            <person name="Chen Y."/>
            <person name="Shah S."/>
            <person name="Dougan E. K."/>
            <person name="Thang M."/>
            <person name="Chan C."/>
        </authorList>
    </citation>
    <scope>NUCLEOTIDE SEQUENCE [LARGE SCALE GENOMIC DNA]</scope>
</reference>
<feature type="chain" id="PRO_5046766437" evidence="1">
    <location>
        <begin position="20"/>
        <end position="123"/>
    </location>
</feature>
<protein>
    <submittedName>
        <fullName evidence="2">Uncharacterized protein</fullName>
    </submittedName>
</protein>
<dbReference type="EMBL" id="CAXAMN010021445">
    <property type="protein sequence ID" value="CAK9059656.1"/>
    <property type="molecule type" value="Genomic_DNA"/>
</dbReference>
<dbReference type="Proteomes" id="UP001642484">
    <property type="component" value="Unassembled WGS sequence"/>
</dbReference>